<feature type="compositionally biased region" description="Basic and acidic residues" evidence="4">
    <location>
        <begin position="678"/>
        <end position="720"/>
    </location>
</feature>
<feature type="compositionally biased region" description="Basic and acidic residues" evidence="4">
    <location>
        <begin position="611"/>
        <end position="631"/>
    </location>
</feature>
<organism evidence="7 8">
    <name type="scientific">Meloidogyne hapla</name>
    <name type="common">Root-knot nematode worm</name>
    <dbReference type="NCBI Taxonomy" id="6305"/>
    <lineage>
        <taxon>Eukaryota</taxon>
        <taxon>Metazoa</taxon>
        <taxon>Ecdysozoa</taxon>
        <taxon>Nematoda</taxon>
        <taxon>Chromadorea</taxon>
        <taxon>Rhabditida</taxon>
        <taxon>Tylenchina</taxon>
        <taxon>Tylenchomorpha</taxon>
        <taxon>Tylenchoidea</taxon>
        <taxon>Meloidogynidae</taxon>
        <taxon>Meloidogyninae</taxon>
        <taxon>Meloidogyne</taxon>
    </lineage>
</organism>
<feature type="domain" description="EF-hand" evidence="6">
    <location>
        <begin position="163"/>
        <end position="198"/>
    </location>
</feature>
<dbReference type="CDD" id="cd00051">
    <property type="entry name" value="EFh"/>
    <property type="match status" value="1"/>
</dbReference>
<sequence length="799" mass="88775">MIKHTVSTVITVVSICFTLMDGRVIWPAKEQKEISLEISPSYYDGPKASSPFELFEIIDVDNDGQLGFEEAADWFSKMKNQAKESTLGDVEFRMIFDEADKNSDGFIQLDELEKVLKLAFENEGDESKESDEEDKKLEDSKPSSDNDLKTPPKSKEVSSTKDEPISKPTKLFEIINTNKDGHITFLEAAEWFSKKNNQSIEITRSDKEFHNLFSETDTNADGYIQPAELAHVENLAKSLAANFLFKKIILRNSRLLFQGLIDTSEVKKLENQPKDLSPPYYDGPTASNPKQLFKTIDTNKDVKISLEEAADWYSKMKNQSKDKTLGDEEFHMLFNEADKNKDGFIQFEELESVLKIVLGDDDESDEDDNKDVVESKEKASTDKNEGKDANNCYSGESCYKLLQKSDNENKENVPTASKDEKTSADKGSDNVSPVEKTVDESKEKAKENVPADNKDEKVSADKGSDNISPVERTAEESKEKSDTQNSIATDKVENKEKISNNEIKEEPTDEVVNKNNDSIDKEDDSSKNDDLNTSSGSKESAANEKVNDNADNVENPSDKEDAKDDKNKEDGSENTKDNVAVNEVTEDKEVHDNKKDSTVNVNDNSTNENASVKDEDVATTVDAKENVETDNVKATSDNEIAATDNGKEKDSNDNGIDKASTDDLAKKNVGDSVEENEKDDKNDVNEATDIKKETDGNDNVDDKEKTDDKEKAEDKEKTEGNDQETSGNAEANDNTDHSSMFKDLASAEGGIENDSNDKDDVNAEDKENVGNGKEDASIDKAALEDDKKNEEGKEDASNQ</sequence>
<feature type="compositionally biased region" description="Polar residues" evidence="4">
    <location>
        <begin position="723"/>
        <end position="732"/>
    </location>
</feature>
<keyword evidence="5" id="KW-0732">Signal</keyword>
<dbReference type="PROSITE" id="PS00018">
    <property type="entry name" value="EF_HAND_1"/>
    <property type="match status" value="3"/>
</dbReference>
<dbReference type="Proteomes" id="UP000095281">
    <property type="component" value="Unplaced"/>
</dbReference>
<feature type="compositionally biased region" description="Basic and acidic residues" evidence="4">
    <location>
        <begin position="755"/>
        <end position="799"/>
    </location>
</feature>
<keyword evidence="2" id="KW-0677">Repeat</keyword>
<dbReference type="Gene3D" id="1.10.238.10">
    <property type="entry name" value="EF-hand"/>
    <property type="match status" value="3"/>
</dbReference>
<feature type="domain" description="EF-hand" evidence="6">
    <location>
        <begin position="87"/>
        <end position="122"/>
    </location>
</feature>
<feature type="domain" description="EF-hand" evidence="6">
    <location>
        <begin position="284"/>
        <end position="319"/>
    </location>
</feature>
<keyword evidence="1" id="KW-0479">Metal-binding</keyword>
<feature type="signal peptide" evidence="5">
    <location>
        <begin position="1"/>
        <end position="22"/>
    </location>
</feature>
<feature type="compositionally biased region" description="Basic and acidic residues" evidence="4">
    <location>
        <begin position="585"/>
        <end position="597"/>
    </location>
</feature>
<dbReference type="GO" id="GO:0005509">
    <property type="term" value="F:calcium ion binding"/>
    <property type="evidence" value="ECO:0007669"/>
    <property type="project" value="InterPro"/>
</dbReference>
<feature type="compositionally biased region" description="Polar residues" evidence="4">
    <location>
        <begin position="531"/>
        <end position="540"/>
    </location>
</feature>
<dbReference type="SUPFAM" id="SSF47473">
    <property type="entry name" value="EF-hand"/>
    <property type="match status" value="2"/>
</dbReference>
<reference evidence="8" key="1">
    <citation type="submission" date="2016-11" db="UniProtKB">
        <authorList>
            <consortium name="WormBaseParasite"/>
        </authorList>
    </citation>
    <scope>IDENTIFICATION</scope>
</reference>
<keyword evidence="3" id="KW-0106">Calcium</keyword>
<dbReference type="PROSITE" id="PS50222">
    <property type="entry name" value="EF_HAND_2"/>
    <property type="match status" value="5"/>
</dbReference>
<evidence type="ECO:0000256" key="2">
    <source>
        <dbReference type="ARBA" id="ARBA00022737"/>
    </source>
</evidence>
<name>A0A1I8C1G3_MELHA</name>
<feature type="domain" description="EF-hand" evidence="6">
    <location>
        <begin position="325"/>
        <end position="360"/>
    </location>
</feature>
<feature type="compositionally biased region" description="Basic and acidic residues" evidence="4">
    <location>
        <begin position="403"/>
        <end position="428"/>
    </location>
</feature>
<dbReference type="Pfam" id="PF13499">
    <property type="entry name" value="EF-hand_7"/>
    <property type="match status" value="2"/>
</dbReference>
<feature type="compositionally biased region" description="Basic and acidic residues" evidence="4">
    <location>
        <begin position="436"/>
        <end position="464"/>
    </location>
</feature>
<feature type="compositionally biased region" description="Basic and acidic residues" evidence="4">
    <location>
        <begin position="556"/>
        <end position="576"/>
    </location>
</feature>
<evidence type="ECO:0000259" key="6">
    <source>
        <dbReference type="PROSITE" id="PS50222"/>
    </source>
</evidence>
<feature type="region of interest" description="Disordered" evidence="4">
    <location>
        <begin position="361"/>
        <end position="799"/>
    </location>
</feature>
<feature type="compositionally biased region" description="Basic and acidic residues" evidence="4">
    <location>
        <begin position="370"/>
        <end position="388"/>
    </location>
</feature>
<dbReference type="PANTHER" id="PTHR45942">
    <property type="entry name" value="PROTEIN PHOSPATASE 3 REGULATORY SUBUNIT B ALPHA ISOFORM TYPE 1"/>
    <property type="match status" value="1"/>
</dbReference>
<feature type="compositionally biased region" description="Basic and acidic residues" evidence="4">
    <location>
        <begin position="645"/>
        <end position="669"/>
    </location>
</feature>
<evidence type="ECO:0000256" key="1">
    <source>
        <dbReference type="ARBA" id="ARBA00022723"/>
    </source>
</evidence>
<dbReference type="SMART" id="SM00054">
    <property type="entry name" value="EFh"/>
    <property type="match status" value="6"/>
</dbReference>
<feature type="domain" description="EF-hand" evidence="6">
    <location>
        <begin position="53"/>
        <end position="81"/>
    </location>
</feature>
<keyword evidence="7" id="KW-1185">Reference proteome</keyword>
<feature type="compositionally biased region" description="Acidic residues" evidence="4">
    <location>
        <begin position="123"/>
        <end position="132"/>
    </location>
</feature>
<evidence type="ECO:0000256" key="4">
    <source>
        <dbReference type="SAM" id="MobiDB-lite"/>
    </source>
</evidence>
<evidence type="ECO:0000256" key="3">
    <source>
        <dbReference type="ARBA" id="ARBA00022837"/>
    </source>
</evidence>
<evidence type="ECO:0000256" key="5">
    <source>
        <dbReference type="SAM" id="SignalP"/>
    </source>
</evidence>
<feature type="compositionally biased region" description="Basic and acidic residues" evidence="4">
    <location>
        <begin position="133"/>
        <end position="164"/>
    </location>
</feature>
<feature type="compositionally biased region" description="Basic and acidic residues" evidence="4">
    <location>
        <begin position="472"/>
        <end position="482"/>
    </location>
</feature>
<feature type="compositionally biased region" description="Basic and acidic residues" evidence="4">
    <location>
        <begin position="490"/>
        <end position="506"/>
    </location>
</feature>
<protein>
    <submittedName>
        <fullName evidence="8">Endoplasmic reticulum-resident calcium binding protein</fullName>
    </submittedName>
</protein>
<feature type="region of interest" description="Disordered" evidence="4">
    <location>
        <begin position="123"/>
        <end position="164"/>
    </location>
</feature>
<proteinExistence type="predicted"/>
<evidence type="ECO:0000313" key="7">
    <source>
        <dbReference type="Proteomes" id="UP000095281"/>
    </source>
</evidence>
<evidence type="ECO:0000313" key="8">
    <source>
        <dbReference type="WBParaSite" id="MhA1_Contig873.frz3.gene10"/>
    </source>
</evidence>
<feature type="chain" id="PRO_5009316414" evidence="5">
    <location>
        <begin position="23"/>
        <end position="799"/>
    </location>
</feature>
<dbReference type="InterPro" id="IPR011992">
    <property type="entry name" value="EF-hand-dom_pair"/>
</dbReference>
<dbReference type="AlphaFoldDB" id="A0A1I8C1G3"/>
<dbReference type="WBParaSite" id="MhA1_Contig873.frz3.gene10">
    <property type="protein sequence ID" value="MhA1_Contig873.frz3.gene10"/>
    <property type="gene ID" value="MhA1_Contig873.frz3.gene10"/>
</dbReference>
<dbReference type="InterPro" id="IPR002048">
    <property type="entry name" value="EF_hand_dom"/>
</dbReference>
<dbReference type="OMA" id="DANNCYS"/>
<accession>A0A1I8C1G3</accession>
<dbReference type="InterPro" id="IPR018247">
    <property type="entry name" value="EF_Hand_1_Ca_BS"/>
</dbReference>
<feature type="compositionally biased region" description="Polar residues" evidence="4">
    <location>
        <begin position="598"/>
        <end position="610"/>
    </location>
</feature>